<feature type="non-terminal residue" evidence="2">
    <location>
        <position position="723"/>
    </location>
</feature>
<dbReference type="Proteomes" id="UP001465976">
    <property type="component" value="Unassembled WGS sequence"/>
</dbReference>
<feature type="compositionally biased region" description="Basic and acidic residues" evidence="1">
    <location>
        <begin position="385"/>
        <end position="396"/>
    </location>
</feature>
<feature type="compositionally biased region" description="Polar residues" evidence="1">
    <location>
        <begin position="1"/>
        <end position="22"/>
    </location>
</feature>
<proteinExistence type="predicted"/>
<comment type="caution">
    <text evidence="2">The sequence shown here is derived from an EMBL/GenBank/DDBJ whole genome shotgun (WGS) entry which is preliminary data.</text>
</comment>
<dbReference type="EMBL" id="JBAHYK010001389">
    <property type="protein sequence ID" value="KAL0568222.1"/>
    <property type="molecule type" value="Genomic_DNA"/>
</dbReference>
<evidence type="ECO:0000313" key="3">
    <source>
        <dbReference type="Proteomes" id="UP001465976"/>
    </source>
</evidence>
<evidence type="ECO:0000256" key="1">
    <source>
        <dbReference type="SAM" id="MobiDB-lite"/>
    </source>
</evidence>
<feature type="compositionally biased region" description="Polar residues" evidence="1">
    <location>
        <begin position="100"/>
        <end position="117"/>
    </location>
</feature>
<keyword evidence="3" id="KW-1185">Reference proteome</keyword>
<feature type="compositionally biased region" description="Polar residues" evidence="1">
    <location>
        <begin position="47"/>
        <end position="93"/>
    </location>
</feature>
<gene>
    <name evidence="2" type="ORF">V5O48_013772</name>
</gene>
<feature type="region of interest" description="Disordered" evidence="1">
    <location>
        <begin position="680"/>
        <end position="723"/>
    </location>
</feature>
<feature type="compositionally biased region" description="Polar residues" evidence="1">
    <location>
        <begin position="714"/>
        <end position="723"/>
    </location>
</feature>
<protein>
    <submittedName>
        <fullName evidence="2">Uncharacterized protein</fullName>
    </submittedName>
</protein>
<feature type="compositionally biased region" description="Low complexity" evidence="1">
    <location>
        <begin position="32"/>
        <end position="46"/>
    </location>
</feature>
<feature type="region of interest" description="Disordered" evidence="1">
    <location>
        <begin position="132"/>
        <end position="165"/>
    </location>
</feature>
<evidence type="ECO:0000313" key="2">
    <source>
        <dbReference type="EMBL" id="KAL0568222.1"/>
    </source>
</evidence>
<accession>A0ABR3EZ58</accession>
<name>A0ABR3EZ58_9AGAR</name>
<reference evidence="2 3" key="1">
    <citation type="submission" date="2024-02" db="EMBL/GenBank/DDBJ databases">
        <title>A draft genome for the cacao thread blight pathogen Marasmius crinis-equi.</title>
        <authorList>
            <person name="Cohen S.P."/>
            <person name="Baruah I.K."/>
            <person name="Amoako-Attah I."/>
            <person name="Bukari Y."/>
            <person name="Meinhardt L.W."/>
            <person name="Bailey B.A."/>
        </authorList>
    </citation>
    <scope>NUCLEOTIDE SEQUENCE [LARGE SCALE GENOMIC DNA]</scope>
    <source>
        <strain evidence="2 3">GH-76</strain>
    </source>
</reference>
<feature type="region of interest" description="Disordered" evidence="1">
    <location>
        <begin position="1"/>
        <end position="120"/>
    </location>
</feature>
<feature type="compositionally biased region" description="Basic residues" evidence="1">
    <location>
        <begin position="688"/>
        <end position="704"/>
    </location>
</feature>
<sequence>MAPTTTVKPPISTSTTQASGSRNPVGFGSSAPRSSGSNPTSRPSSTASSVAHTGPNQPTRTQLPLTQAQENLPAPASTSPDTNSPGSNDTVVNDTRRRSSSYNSLFDQPNTSSSSPIATPEGMLAEMNRAAVRKGKNPMHSRPLTAVSNNDHDSDQDNASNVPENISDVETRSLHSIRTVTSSFARNESLVRAYHATLRRCYILQTMRESDLMQYSTTPVENQRIHVDDQNMIYHERNPLIRQPARPIEDDEVAPLRMIYPEPFSEKDPIHGRRAPRVRHLSPPSTDDEMPDPPYVQELRESQTRHFSARGRGGFRNRGSQRAAVPLIRSNASAGPSGVPQDTPSDADSEPDLSGNHGNRKPGGGGGDPPDNDPPGDPSDDPSDAEPHNSEDEYNRQQRRNRTVGNSTPPVAQPKPGVFGHTRYSSVDPTFNEKEIFEYDPTPKTEEEVLRAAFRTFEKLIEKQLYGPGSSAPNNAQKTVIQNIPRPGFYYGDQDFLIFDDWIRDLVRWLCVANLCGEEVRWSRKRNCYVLTAVDMFRKNTMVSFLRADARDWFIDAIEGAFEEDSDEPVTFMQVVSGLYRRFIHESSLSLVVERYNNVTYSPGKGVKGLFSELKKYTKSMPSPPDLYSFKQKLILLLPEPMESKMRDIHGITAERSSINEIMQAALACERSYKAGKYYQHARDEMKRAKRRKSRSRSRDRKKKEKNDKKRALSRSQSPKRLQ</sequence>
<feature type="region of interest" description="Disordered" evidence="1">
    <location>
        <begin position="263"/>
        <end position="425"/>
    </location>
</feature>
<feature type="compositionally biased region" description="Polar residues" evidence="1">
    <location>
        <begin position="330"/>
        <end position="344"/>
    </location>
</feature>
<organism evidence="2 3">
    <name type="scientific">Marasmius crinis-equi</name>
    <dbReference type="NCBI Taxonomy" id="585013"/>
    <lineage>
        <taxon>Eukaryota</taxon>
        <taxon>Fungi</taxon>
        <taxon>Dikarya</taxon>
        <taxon>Basidiomycota</taxon>
        <taxon>Agaricomycotina</taxon>
        <taxon>Agaricomycetes</taxon>
        <taxon>Agaricomycetidae</taxon>
        <taxon>Agaricales</taxon>
        <taxon>Marasmiineae</taxon>
        <taxon>Marasmiaceae</taxon>
        <taxon>Marasmius</taxon>
    </lineage>
</organism>